<evidence type="ECO:0000313" key="2">
    <source>
        <dbReference type="Proteomes" id="UP000186817"/>
    </source>
</evidence>
<comment type="caution">
    <text evidence="1">The sequence shown here is derived from an EMBL/GenBank/DDBJ whole genome shotgun (WGS) entry which is preliminary data.</text>
</comment>
<gene>
    <name evidence="1" type="ORF">AK812_SmicGene29677</name>
</gene>
<dbReference type="Proteomes" id="UP000186817">
    <property type="component" value="Unassembled WGS sequence"/>
</dbReference>
<accession>A0A1Q9D196</accession>
<keyword evidence="2" id="KW-1185">Reference proteome</keyword>
<proteinExistence type="predicted"/>
<name>A0A1Q9D196_SYMMI</name>
<protein>
    <submittedName>
        <fullName evidence="1">Uncharacterized protein</fullName>
    </submittedName>
</protein>
<reference evidence="1 2" key="1">
    <citation type="submission" date="2016-02" db="EMBL/GenBank/DDBJ databases">
        <title>Genome analysis of coral dinoflagellate symbionts highlights evolutionary adaptations to a symbiotic lifestyle.</title>
        <authorList>
            <person name="Aranda M."/>
            <person name="Li Y."/>
            <person name="Liew Y.J."/>
            <person name="Baumgarten S."/>
            <person name="Simakov O."/>
            <person name="Wilson M."/>
            <person name="Piel J."/>
            <person name="Ashoor H."/>
            <person name="Bougouffa S."/>
            <person name="Bajic V.B."/>
            <person name="Ryu T."/>
            <person name="Ravasi T."/>
            <person name="Bayer T."/>
            <person name="Micklem G."/>
            <person name="Kim H."/>
            <person name="Bhak J."/>
            <person name="Lajeunesse T.C."/>
            <person name="Voolstra C.R."/>
        </authorList>
    </citation>
    <scope>NUCLEOTIDE SEQUENCE [LARGE SCALE GENOMIC DNA]</scope>
    <source>
        <strain evidence="1 2">CCMP2467</strain>
    </source>
</reference>
<organism evidence="1 2">
    <name type="scientific">Symbiodinium microadriaticum</name>
    <name type="common">Dinoflagellate</name>
    <name type="synonym">Zooxanthella microadriatica</name>
    <dbReference type="NCBI Taxonomy" id="2951"/>
    <lineage>
        <taxon>Eukaryota</taxon>
        <taxon>Sar</taxon>
        <taxon>Alveolata</taxon>
        <taxon>Dinophyceae</taxon>
        <taxon>Suessiales</taxon>
        <taxon>Symbiodiniaceae</taxon>
        <taxon>Symbiodinium</taxon>
    </lineage>
</organism>
<dbReference type="AlphaFoldDB" id="A0A1Q9D196"/>
<dbReference type="OrthoDB" id="406515at2759"/>
<dbReference type="EMBL" id="LSRX01000788">
    <property type="protein sequence ID" value="OLP88923.1"/>
    <property type="molecule type" value="Genomic_DNA"/>
</dbReference>
<sequence>MCAMGKRLEDVSSVQISGCELECLNRTYRHEPGAFGAFKDPAAPASHWLYYAADSRWHFGSSFSKNVGHLATALRSPVCNGSSLPPPDSAPWEERVLLFGRVVGFKSSPARVRCEFLEECQAAWKAAQSSGACHAIHVTNCEISEVNALYDLLTSEDGQAPKFRQRGKDVWLYYAIDGRWHFGGGSAAAQNLPGHRFRSGECKVGTLPVDISSWEVRDMRDLRSGSKRPSFTASSARLVRLASDDWSWCKDVWSAAAAVEISGARCGDANGCYELQHCRRESDGSPVFKHRTAKCWLYFASDQRWYAGGDADDMNLWASRGLLRSSTCAAGTLPGEIDAWEEKSSLYGGYVRTKACRVSSIPGPELRICKAAVIAAPAAVQVSGAAADNWNGTYFRQVHSSCPTRLPTFCKTEADAWLYQCDDGRWYVGQKKHKDKRCAGRGLRSSVCDVGVLPFLAAWDEHRWRYTMPLFEPAKHVKLLLED</sequence>
<evidence type="ECO:0000313" key="1">
    <source>
        <dbReference type="EMBL" id="OLP88923.1"/>
    </source>
</evidence>